<protein>
    <recommendedName>
        <fullName evidence="1 7">Transcriptional regulator MraZ</fullName>
    </recommendedName>
</protein>
<proteinExistence type="inferred from homology"/>
<dbReference type="GO" id="GO:2000143">
    <property type="term" value="P:negative regulation of DNA-templated transcription initiation"/>
    <property type="evidence" value="ECO:0007669"/>
    <property type="project" value="TreeGrafter"/>
</dbReference>
<dbReference type="InterPro" id="IPR003444">
    <property type="entry name" value="MraZ"/>
</dbReference>
<feature type="domain" description="SpoVT-AbrB" evidence="8">
    <location>
        <begin position="14"/>
        <end position="58"/>
    </location>
</feature>
<comment type="subunit">
    <text evidence="7">Forms oligomers.</text>
</comment>
<dbReference type="InterPro" id="IPR007159">
    <property type="entry name" value="SpoVT-AbrB_dom"/>
</dbReference>
<dbReference type="GO" id="GO:0005737">
    <property type="term" value="C:cytoplasm"/>
    <property type="evidence" value="ECO:0007669"/>
    <property type="project" value="UniProtKB-UniRule"/>
</dbReference>
<evidence type="ECO:0000256" key="7">
    <source>
        <dbReference type="HAMAP-Rule" id="MF_01008"/>
    </source>
</evidence>
<evidence type="ECO:0000256" key="6">
    <source>
        <dbReference type="ARBA" id="ARBA00023163"/>
    </source>
</evidence>
<feature type="domain" description="SpoVT-AbrB" evidence="8">
    <location>
        <begin position="87"/>
        <end position="130"/>
    </location>
</feature>
<accession>C7LZM6</accession>
<dbReference type="InterPro" id="IPR038619">
    <property type="entry name" value="MraZ_sf"/>
</dbReference>
<dbReference type="EMBL" id="CP001631">
    <property type="protein sequence ID" value="ACU54184.1"/>
    <property type="molecule type" value="Genomic_DNA"/>
</dbReference>
<dbReference type="STRING" id="525909.Afer_1253"/>
<keyword evidence="6 7" id="KW-0804">Transcription</keyword>
<dbReference type="InterPro" id="IPR020603">
    <property type="entry name" value="MraZ_dom"/>
</dbReference>
<dbReference type="InterPro" id="IPR035644">
    <property type="entry name" value="MraZ_C"/>
</dbReference>
<dbReference type="CDD" id="cd16321">
    <property type="entry name" value="MraZ_C"/>
    <property type="match status" value="1"/>
</dbReference>
<dbReference type="PANTHER" id="PTHR34701:SF1">
    <property type="entry name" value="TRANSCRIPTIONAL REGULATOR MRAZ"/>
    <property type="match status" value="1"/>
</dbReference>
<dbReference type="GO" id="GO:0003700">
    <property type="term" value="F:DNA-binding transcription factor activity"/>
    <property type="evidence" value="ECO:0007669"/>
    <property type="project" value="UniProtKB-UniRule"/>
</dbReference>
<comment type="subcellular location">
    <subcellularLocation>
        <location evidence="7">Cytoplasm</location>
        <location evidence="7">Nucleoid</location>
    </subcellularLocation>
</comment>
<dbReference type="Proteomes" id="UP000000771">
    <property type="component" value="Chromosome"/>
</dbReference>
<dbReference type="InterPro" id="IPR037914">
    <property type="entry name" value="SpoVT-AbrB_sf"/>
</dbReference>
<dbReference type="InterPro" id="IPR035642">
    <property type="entry name" value="MraZ_N"/>
</dbReference>
<dbReference type="eggNOG" id="COG2001">
    <property type="taxonomic scope" value="Bacteria"/>
</dbReference>
<dbReference type="CDD" id="cd16320">
    <property type="entry name" value="MraZ_N"/>
    <property type="match status" value="1"/>
</dbReference>
<keyword evidence="10" id="KW-1185">Reference proteome</keyword>
<keyword evidence="4 7" id="KW-0805">Transcription regulation</keyword>
<keyword evidence="5 7" id="KW-0238">DNA-binding</keyword>
<evidence type="ECO:0000256" key="1">
    <source>
        <dbReference type="ARBA" id="ARBA00013860"/>
    </source>
</evidence>
<gene>
    <name evidence="7" type="primary">mraZ</name>
    <name evidence="9" type="ordered locus">Afer_1253</name>
</gene>
<comment type="similarity">
    <text evidence="7">Belongs to the MraZ family.</text>
</comment>
<evidence type="ECO:0000256" key="3">
    <source>
        <dbReference type="ARBA" id="ARBA00022737"/>
    </source>
</evidence>
<dbReference type="Pfam" id="PF02381">
    <property type="entry name" value="MraZ"/>
    <property type="match status" value="2"/>
</dbReference>
<evidence type="ECO:0000259" key="8">
    <source>
        <dbReference type="PROSITE" id="PS51740"/>
    </source>
</evidence>
<dbReference type="HOGENOM" id="CLU_107907_0_5_11"/>
<organism evidence="9 10">
    <name type="scientific">Acidimicrobium ferrooxidans (strain DSM 10331 / JCM 15462 / NBRC 103882 / ICP)</name>
    <dbReference type="NCBI Taxonomy" id="525909"/>
    <lineage>
        <taxon>Bacteria</taxon>
        <taxon>Bacillati</taxon>
        <taxon>Actinomycetota</taxon>
        <taxon>Acidimicrobiia</taxon>
        <taxon>Acidimicrobiales</taxon>
        <taxon>Acidimicrobiaceae</taxon>
        <taxon>Acidimicrobium</taxon>
    </lineage>
</organism>
<reference evidence="9 10" key="1">
    <citation type="journal article" date="2009" name="Stand. Genomic Sci.">
        <title>Complete genome sequence of Acidimicrobium ferrooxidans type strain (ICP).</title>
        <authorList>
            <person name="Clum A."/>
            <person name="Nolan M."/>
            <person name="Lang E."/>
            <person name="Glavina Del Rio T."/>
            <person name="Tice H."/>
            <person name="Copeland A."/>
            <person name="Cheng J.F."/>
            <person name="Lucas S."/>
            <person name="Chen F."/>
            <person name="Bruce D."/>
            <person name="Goodwin L."/>
            <person name="Pitluck S."/>
            <person name="Ivanova N."/>
            <person name="Mavrommatis K."/>
            <person name="Mikhailova N."/>
            <person name="Pati A."/>
            <person name="Chen A."/>
            <person name="Palaniappan K."/>
            <person name="Goker M."/>
            <person name="Spring S."/>
            <person name="Land M."/>
            <person name="Hauser L."/>
            <person name="Chang Y.J."/>
            <person name="Jeffries C.C."/>
            <person name="Chain P."/>
            <person name="Bristow J."/>
            <person name="Eisen J.A."/>
            <person name="Markowitz V."/>
            <person name="Hugenholtz P."/>
            <person name="Kyrpides N.C."/>
            <person name="Klenk H.P."/>
            <person name="Lapidus A."/>
        </authorList>
    </citation>
    <scope>NUCLEOTIDE SEQUENCE [LARGE SCALE GENOMIC DNA]</scope>
    <source>
        <strain evidence="10">DSM 10331 / JCM 15462 / NBRC 103882 / ICP</strain>
    </source>
</reference>
<keyword evidence="3" id="KW-0677">Repeat</keyword>
<evidence type="ECO:0000256" key="2">
    <source>
        <dbReference type="ARBA" id="ARBA00022490"/>
    </source>
</evidence>
<evidence type="ECO:0000256" key="4">
    <source>
        <dbReference type="ARBA" id="ARBA00023015"/>
    </source>
</evidence>
<dbReference type="SUPFAM" id="SSF89447">
    <property type="entry name" value="AbrB/MazE/MraZ-like"/>
    <property type="match status" value="1"/>
</dbReference>
<dbReference type="Gene3D" id="3.40.1550.20">
    <property type="entry name" value="Transcriptional regulator MraZ domain"/>
    <property type="match status" value="1"/>
</dbReference>
<dbReference type="HAMAP" id="MF_01008">
    <property type="entry name" value="MraZ"/>
    <property type="match status" value="1"/>
</dbReference>
<dbReference type="PROSITE" id="PS51740">
    <property type="entry name" value="SPOVT_ABRB"/>
    <property type="match status" value="2"/>
</dbReference>
<name>C7LZM6_ACIFD</name>
<dbReference type="AlphaFoldDB" id="C7LZM6"/>
<evidence type="ECO:0000256" key="5">
    <source>
        <dbReference type="ARBA" id="ARBA00023125"/>
    </source>
</evidence>
<evidence type="ECO:0000313" key="10">
    <source>
        <dbReference type="Proteomes" id="UP000000771"/>
    </source>
</evidence>
<dbReference type="PANTHER" id="PTHR34701">
    <property type="entry name" value="TRANSCRIPTIONAL REGULATOR MRAZ"/>
    <property type="match status" value="1"/>
</dbReference>
<keyword evidence="2 7" id="KW-0963">Cytoplasm</keyword>
<dbReference type="GO" id="GO:0009295">
    <property type="term" value="C:nucleoid"/>
    <property type="evidence" value="ECO:0007669"/>
    <property type="project" value="UniProtKB-SubCell"/>
</dbReference>
<dbReference type="KEGG" id="afo:Afer_1253"/>
<sequence length="140" mass="16224">MWQLGEPTGRFFGSFSHALDAKGRLTLPVRFRGQFGDQCFVTPSQYEDPCLVVWRVEDFNAFVGEVRAEHWADPEERRRLRSWASEAFEAEIDRLGRLMLPPSHRAYANLDHDVRVHGAFGTVELWDPATWERYRGGDRG</sequence>
<dbReference type="GO" id="GO:0000976">
    <property type="term" value="F:transcription cis-regulatory region binding"/>
    <property type="evidence" value="ECO:0007669"/>
    <property type="project" value="TreeGrafter"/>
</dbReference>
<evidence type="ECO:0000313" key="9">
    <source>
        <dbReference type="EMBL" id="ACU54184.1"/>
    </source>
</evidence>